<evidence type="ECO:0000256" key="4">
    <source>
        <dbReference type="ARBA" id="ARBA00023128"/>
    </source>
</evidence>
<dbReference type="AlphaFoldDB" id="A0A1Y1UHT3"/>
<protein>
    <recommendedName>
        <fullName evidence="6">Mitochondrial distribution and morphology protein 10</fullName>
    </recommendedName>
    <alternativeName>
        <fullName evidence="6">Mitochondrial inheritance component MDM10</fullName>
    </alternativeName>
</protein>
<dbReference type="GO" id="GO:0032865">
    <property type="term" value="C:ERMES complex"/>
    <property type="evidence" value="ECO:0007669"/>
    <property type="project" value="UniProtKB-UniRule"/>
</dbReference>
<name>A0A1Y1UHT3_9TREE</name>
<comment type="similarity">
    <text evidence="6">Belongs to the MDM10 family.</text>
</comment>
<evidence type="ECO:0000256" key="5">
    <source>
        <dbReference type="ARBA" id="ARBA00023136"/>
    </source>
</evidence>
<sequence>MLPFSAILLRDYYRAIGWNEDNSYSQLTRSSSADAWTSFRDFQIPASLILQLANSPTPVFFTSYSLDALPQLNGAISYITTSRPLIGPSRSIPFRHVVERFRVFPPPRRPLPKDEVWLRGKRIEGRDYLLYSRLHLPSLHLSGLATTRITPTLQAHLAFLSQPAPPMPRSNGAYSSHARQPSEPPSPAPSSSTPGNVLLSLQHDTGRYSGEYTYSAQDGMFGLRGLYNFGWHGDNETRERIGKVGKGDRRVDEEEMMEGGLRGRFSAGGEVYFSAKQRSFGISTGLRFTTLPPLPPSPGPPPPSPPTTLTLLYNPLIGFVSSAYSAQVSPTVALSSRFGVNVYSYESDFSFGGEWWIGRRRGKRDLTEMKNVLDMPDMKIHEPGMGADRDGVVKARVSGNWSIALLYEARIRNCLVSVGVISDVLSRQRPIRSVGLELQYFS</sequence>
<gene>
    <name evidence="6" type="primary">MDM10</name>
    <name evidence="8" type="ORF">BD324DRAFT_579492</name>
</gene>
<dbReference type="EMBL" id="NBSH01000006">
    <property type="protein sequence ID" value="ORX37034.1"/>
    <property type="molecule type" value="Genomic_DNA"/>
</dbReference>
<dbReference type="FunCoup" id="A0A1Y1UHT3">
    <property type="interactions" value="47"/>
</dbReference>
<dbReference type="GO" id="GO:1990456">
    <property type="term" value="P:mitochondrion-endoplasmic reticulum membrane tethering"/>
    <property type="evidence" value="ECO:0007669"/>
    <property type="project" value="UniProtKB-UniRule"/>
</dbReference>
<dbReference type="PANTHER" id="PTHR28035:SF1">
    <property type="entry name" value="MITOCHONDRIAL DISTRIBUTION AND MORPHOLOGY PROTEIN 10"/>
    <property type="match status" value="1"/>
</dbReference>
<reference evidence="8 9" key="1">
    <citation type="submission" date="2017-03" db="EMBL/GenBank/DDBJ databases">
        <title>Widespread Adenine N6-methylation of Active Genes in Fungi.</title>
        <authorList>
            <consortium name="DOE Joint Genome Institute"/>
            <person name="Mondo S.J."/>
            <person name="Dannebaum R.O."/>
            <person name="Kuo R.C."/>
            <person name="Louie K.B."/>
            <person name="Bewick A.J."/>
            <person name="Labutti K."/>
            <person name="Haridas S."/>
            <person name="Kuo A."/>
            <person name="Salamov A."/>
            <person name="Ahrendt S.R."/>
            <person name="Lau R."/>
            <person name="Bowen B.P."/>
            <person name="Lipzen A."/>
            <person name="Sullivan W."/>
            <person name="Andreopoulos W.B."/>
            <person name="Clum A."/>
            <person name="Lindquist E."/>
            <person name="Daum C."/>
            <person name="Northen T.R."/>
            <person name="Ramamoorthy G."/>
            <person name="Schmitz R.J."/>
            <person name="Gryganskyi A."/>
            <person name="Culley D."/>
            <person name="Magnuson J."/>
            <person name="James T.Y."/>
            <person name="O'Malley M.A."/>
            <person name="Stajich J.E."/>
            <person name="Spatafora J.W."/>
            <person name="Visel A."/>
            <person name="Grigoriev I.V."/>
        </authorList>
    </citation>
    <scope>NUCLEOTIDE SEQUENCE [LARGE SCALE GENOMIC DNA]</scope>
    <source>
        <strain evidence="8 9">NRRL Y-17943</strain>
    </source>
</reference>
<evidence type="ECO:0000256" key="3">
    <source>
        <dbReference type="ARBA" id="ARBA00022787"/>
    </source>
</evidence>
<keyword evidence="1 6" id="KW-1134">Transmembrane beta strand</keyword>
<dbReference type="InParanoid" id="A0A1Y1UHT3"/>
<accession>A0A1Y1UHT3</accession>
<evidence type="ECO:0000256" key="6">
    <source>
        <dbReference type="HAMAP-Rule" id="MF_03102"/>
    </source>
</evidence>
<comment type="caution">
    <text evidence="8">The sequence shown here is derived from an EMBL/GenBank/DDBJ whole genome shotgun (WGS) entry which is preliminary data.</text>
</comment>
<feature type="region of interest" description="Disordered" evidence="7">
    <location>
        <begin position="162"/>
        <end position="198"/>
    </location>
</feature>
<dbReference type="OrthoDB" id="2103793at2759"/>
<organism evidence="8 9">
    <name type="scientific">Kockovaella imperatae</name>
    <dbReference type="NCBI Taxonomy" id="4999"/>
    <lineage>
        <taxon>Eukaryota</taxon>
        <taxon>Fungi</taxon>
        <taxon>Dikarya</taxon>
        <taxon>Basidiomycota</taxon>
        <taxon>Agaricomycotina</taxon>
        <taxon>Tremellomycetes</taxon>
        <taxon>Tremellales</taxon>
        <taxon>Cuniculitremaceae</taxon>
        <taxon>Kockovaella</taxon>
    </lineage>
</organism>
<dbReference type="STRING" id="4999.A0A1Y1UHT3"/>
<dbReference type="GO" id="GO:0001401">
    <property type="term" value="C:SAM complex"/>
    <property type="evidence" value="ECO:0007669"/>
    <property type="project" value="TreeGrafter"/>
</dbReference>
<comment type="subcellular location">
    <subcellularLocation>
        <location evidence="6">Mitochondrion outer membrane</location>
        <topology evidence="6">Multi-pass membrane protein</topology>
    </subcellularLocation>
    <text evidence="6">The ERMES/MDM complex localizes to a few discrete foci (around 10 per single cell), that represent mitochondria-endoplasmic reticulum junctions. These foci are often found next to mtDNA nucleoids.</text>
</comment>
<evidence type="ECO:0000256" key="7">
    <source>
        <dbReference type="SAM" id="MobiDB-lite"/>
    </source>
</evidence>
<keyword evidence="3 6" id="KW-1000">Mitochondrion outer membrane</keyword>
<proteinExistence type="inferred from homology"/>
<evidence type="ECO:0000256" key="2">
    <source>
        <dbReference type="ARBA" id="ARBA00022692"/>
    </source>
</evidence>
<keyword evidence="9" id="KW-1185">Reference proteome</keyword>
<comment type="domain">
    <text evidence="6">Lacks alpha-helical transmembrane segments, suggesting that it resides in the membrane via beta-sheet conformations similar to those predicted for other outer membrane proteins and porin.</text>
</comment>
<dbReference type="Pfam" id="PF12519">
    <property type="entry name" value="MDM10"/>
    <property type="match status" value="1"/>
</dbReference>
<comment type="function">
    <text evidence="6">Component of the ERMES/MDM complex, which serves as a molecular tether to connect the endoplasmic reticulum and mitochondria. Components of this complex are involved in the control of mitochondrial shape and protein biogenesis and may function in phospholipid exchange. MDM10 is involved in the late assembly steps of the general translocase of the mitochondrial outer membrane (TOM complex). Functions in the TOM40-specific route of the assembly of outer membrane beta-barrel proteins, including the association of TOM40 with the receptor TOM22 and small TOM proteins. Can associate with the SAM(core) complex as well as the MDM12-MMM1 complex, both involved in late steps of the major beta-barrel assembly pathway, that is responsible for biogenesis of all outer membrane beta-barrel proteins. May act as a switch that shuttles between both complexes and channels precursor proteins into the TOM40-specific pathway. Plays a role in mitochondrial morphology and in the inheritance of mitochondria.</text>
</comment>
<keyword evidence="4 6" id="KW-0496">Mitochondrion</keyword>
<keyword evidence="5 6" id="KW-0472">Membrane</keyword>
<dbReference type="PANTHER" id="PTHR28035">
    <property type="entry name" value="MITOCHONDRIAL DISTRIBUTION AND MORPHOLOGY PROTEIN 10"/>
    <property type="match status" value="1"/>
</dbReference>
<evidence type="ECO:0000313" key="9">
    <source>
        <dbReference type="Proteomes" id="UP000193218"/>
    </source>
</evidence>
<dbReference type="HAMAP" id="MF_03102">
    <property type="entry name" value="Mdm10"/>
    <property type="match status" value="1"/>
</dbReference>
<dbReference type="GO" id="GO:0070096">
    <property type="term" value="P:mitochondrial outer membrane translocase complex assembly"/>
    <property type="evidence" value="ECO:0007669"/>
    <property type="project" value="UniProtKB-UniRule"/>
</dbReference>
<comment type="subunit">
    <text evidence="6">Component of the ER-mitochondria encounter structure (ERMES) or MDM complex, composed of MMM1, MDM10, MDM12 and MDM34. Associates with the mitochondrial outer membrane sorting assembly machinery SAM(core) complex.</text>
</comment>
<dbReference type="GO" id="GO:0051654">
    <property type="term" value="P:establishment of mitochondrion localization"/>
    <property type="evidence" value="ECO:0007669"/>
    <property type="project" value="TreeGrafter"/>
</dbReference>
<dbReference type="GO" id="GO:0045040">
    <property type="term" value="P:protein insertion into mitochondrial outer membrane"/>
    <property type="evidence" value="ECO:0007669"/>
    <property type="project" value="UniProtKB-UniRule"/>
</dbReference>
<dbReference type="GO" id="GO:0015914">
    <property type="term" value="P:phospholipid transport"/>
    <property type="evidence" value="ECO:0007669"/>
    <property type="project" value="TreeGrafter"/>
</dbReference>
<dbReference type="InterPro" id="IPR027539">
    <property type="entry name" value="Mdm10"/>
</dbReference>
<keyword evidence="2 6" id="KW-0812">Transmembrane</keyword>
<evidence type="ECO:0000313" key="8">
    <source>
        <dbReference type="EMBL" id="ORX37034.1"/>
    </source>
</evidence>
<dbReference type="Proteomes" id="UP000193218">
    <property type="component" value="Unassembled WGS sequence"/>
</dbReference>
<evidence type="ECO:0000256" key="1">
    <source>
        <dbReference type="ARBA" id="ARBA00022452"/>
    </source>
</evidence>